<protein>
    <recommendedName>
        <fullName evidence="4">Probable methyltransferase BMT2 homolog</fullName>
        <ecNumber evidence="4">2.1.1.-</ecNumber>
    </recommendedName>
</protein>
<feature type="compositionally biased region" description="Low complexity" evidence="5">
    <location>
        <begin position="331"/>
        <end position="346"/>
    </location>
</feature>
<reference evidence="7" key="1">
    <citation type="journal article" date="2021" name="Microbiol. Resour. Announc.">
        <title>LGAAP: Leishmaniinae Genome Assembly and Annotation Pipeline.</title>
        <authorList>
            <person name="Almutairi H."/>
            <person name="Urbaniak M.D."/>
            <person name="Bates M.D."/>
            <person name="Jariyapan N."/>
            <person name="Kwakye-Nuako G."/>
            <person name="Thomaz-Soccol V."/>
            <person name="Al-Salem W.S."/>
            <person name="Dillon R.J."/>
            <person name="Bates P.A."/>
            <person name="Gatherer D."/>
        </authorList>
    </citation>
    <scope>NUCLEOTIDE SEQUENCE [LARGE SCALE GENOMIC DNA]</scope>
</reference>
<feature type="binding site" evidence="4">
    <location>
        <position position="410"/>
    </location>
    <ligand>
        <name>S-adenosyl-L-methionine</name>
        <dbReference type="ChEBI" id="CHEBI:59789"/>
    </ligand>
</feature>
<evidence type="ECO:0000256" key="1">
    <source>
        <dbReference type="ARBA" id="ARBA00022603"/>
    </source>
</evidence>
<evidence type="ECO:0000256" key="4">
    <source>
        <dbReference type="HAMAP-Rule" id="MF_03044"/>
    </source>
</evidence>
<gene>
    <name evidence="6" type="ORF">LSCM1_06120</name>
</gene>
<dbReference type="Gene3D" id="3.40.50.150">
    <property type="entry name" value="Vaccinia Virus protein VP39"/>
    <property type="match status" value="1"/>
</dbReference>
<evidence type="ECO:0000256" key="5">
    <source>
        <dbReference type="SAM" id="MobiDB-lite"/>
    </source>
</evidence>
<comment type="similarity">
    <text evidence="4">Belongs to the BMT2 family.</text>
</comment>
<dbReference type="AlphaFoldDB" id="A0A836KLG7"/>
<dbReference type="PANTHER" id="PTHR21008">
    <property type="entry name" value="S-ADENOSYLMETHIONINE SENSOR UPSTREAM OF MTORC1-RELATED"/>
    <property type="match status" value="1"/>
</dbReference>
<proteinExistence type="inferred from homology"/>
<evidence type="ECO:0000313" key="7">
    <source>
        <dbReference type="Proteomes" id="UP000673552"/>
    </source>
</evidence>
<keyword evidence="3 4" id="KW-0949">S-adenosyl-L-methionine</keyword>
<feature type="binding site" evidence="4">
    <location>
        <position position="438"/>
    </location>
    <ligand>
        <name>S-adenosyl-L-methionine</name>
        <dbReference type="ChEBI" id="CHEBI:59789"/>
    </ligand>
</feature>
<dbReference type="InterPro" id="IPR029063">
    <property type="entry name" value="SAM-dependent_MTases_sf"/>
</dbReference>
<name>A0A836KLG7_9TRYP</name>
<dbReference type="HAMAP" id="MF_03044">
    <property type="entry name" value="BMT2"/>
    <property type="match status" value="1"/>
</dbReference>
<dbReference type="CDD" id="cd02440">
    <property type="entry name" value="AdoMet_MTases"/>
    <property type="match status" value="1"/>
</dbReference>
<evidence type="ECO:0000256" key="3">
    <source>
        <dbReference type="ARBA" id="ARBA00022691"/>
    </source>
</evidence>
<reference evidence="7" key="2">
    <citation type="journal article" date="2021" name="Sci. Data">
        <title>Chromosome-scale genome sequencing, assembly and annotation of six genomes from subfamily Leishmaniinae.</title>
        <authorList>
            <person name="Almutairi H."/>
            <person name="Urbaniak M.D."/>
            <person name="Bates M.D."/>
            <person name="Jariyapan N."/>
            <person name="Kwakye-Nuako G."/>
            <person name="Thomaz Soccol V."/>
            <person name="Al-Salem W.S."/>
            <person name="Dillon R.J."/>
            <person name="Bates P.A."/>
            <person name="Gatherer D."/>
        </authorList>
    </citation>
    <scope>NUCLEOTIDE SEQUENCE [LARGE SCALE GENOMIC DNA]</scope>
</reference>
<accession>A0A836KLG7</accession>
<evidence type="ECO:0000256" key="2">
    <source>
        <dbReference type="ARBA" id="ARBA00022679"/>
    </source>
</evidence>
<keyword evidence="7" id="KW-1185">Reference proteome</keyword>
<dbReference type="EC" id="2.1.1.-" evidence="4"/>
<dbReference type="GO" id="GO:0032259">
    <property type="term" value="P:methylation"/>
    <property type="evidence" value="ECO:0007669"/>
    <property type="project" value="UniProtKB-KW"/>
</dbReference>
<dbReference type="KEGG" id="lmat:92516064"/>
<dbReference type="GO" id="GO:1904262">
    <property type="term" value="P:negative regulation of TORC1 signaling"/>
    <property type="evidence" value="ECO:0007669"/>
    <property type="project" value="TreeGrafter"/>
</dbReference>
<keyword evidence="2 4" id="KW-0808">Transferase</keyword>
<sequence length="674" mass="71870">MSSTELCNSNSRVGEGLASVRRAPLCEPFAQAPAMTSTPQSENASAEHLGWASLIKEQHRHLQTVVQSGVSSTGSAVGAMSASSSLSAAASSPSYQEELEAWRRTLTGEAAAQRLAAYAEAMHHLATLYWNPLSASLEGHGIGADGSGSARGEPAAHGGGARYAAASESTAPRSCQKRPRSRDKVEGAQGPSSVLKDRALTSGEAATITADSSRHYSDRLSYCLESIAAYYLGKEETEEGVEVTKVRASDATDRLPSVDSQASSLPCFRVRVEQTRFRQLPGVFTRVVKPLRRLFFRRHGRMATEAEVGRLISACTAPQRGSCDAAPKKPSAGGSARLSSSADSNGAPTTNVCAVRELIDTDADARAIVEESVWRRGEHTAWATALRYTRDAPYTTPTSTPAPLWVLDVGACYGPFFGKFLIRPAPLAPVPLRVTSIDLAPYDGVAGCDSGADDAPAPRVWRADWLHMDFFADESQAGEAVRASSTAAAVGIAEEGRVRYQWRNAISSLTGCSGNSVASPCDSHDASAGGAAQKSLEATAVRLESFDAVFFCLLLSYMPTPRLRFLACIHAFLALREGGVLVIVSTRTQGPRRRNWMNEWMTCLASIGFQRVQQSIQEKLVGMSFAKVSPSAEVRRSLATAEGRAAWIESLMSSSAALEGLRITADDANSRADI</sequence>
<dbReference type="InterPro" id="IPR021867">
    <property type="entry name" value="Bmt2/SAMTOR"/>
</dbReference>
<dbReference type="EMBL" id="JAFEUZ010000023">
    <property type="protein sequence ID" value="KAG5478716.1"/>
    <property type="molecule type" value="Genomic_DNA"/>
</dbReference>
<keyword evidence="1 4" id="KW-0489">Methyltransferase</keyword>
<dbReference type="Proteomes" id="UP000673552">
    <property type="component" value="Unassembled WGS sequence"/>
</dbReference>
<dbReference type="SUPFAM" id="SSF53335">
    <property type="entry name" value="S-adenosyl-L-methionine-dependent methyltransferases"/>
    <property type="match status" value="1"/>
</dbReference>
<dbReference type="RefSeq" id="XP_067178657.1">
    <property type="nucleotide sequence ID" value="XM_067323552.1"/>
</dbReference>
<feature type="region of interest" description="Disordered" evidence="5">
    <location>
        <begin position="319"/>
        <end position="347"/>
    </location>
</feature>
<dbReference type="GO" id="GO:0008168">
    <property type="term" value="F:methyltransferase activity"/>
    <property type="evidence" value="ECO:0007669"/>
    <property type="project" value="UniProtKB-UniRule"/>
</dbReference>
<comment type="function">
    <text evidence="4">Probable S-adenosyl-L-methionine-dependent methyltransferase.</text>
</comment>
<dbReference type="OrthoDB" id="5954793at2759"/>
<dbReference type="PANTHER" id="PTHR21008:SF0">
    <property type="entry name" value="S-ADENOSYLMETHIONINE SENSOR UPSTREAM OF MTORC1"/>
    <property type="match status" value="1"/>
</dbReference>
<comment type="caution">
    <text evidence="6">The sequence shown here is derived from an EMBL/GenBank/DDBJ whole genome shotgun (WGS) entry which is preliminary data.</text>
</comment>
<evidence type="ECO:0000313" key="6">
    <source>
        <dbReference type="EMBL" id="KAG5478716.1"/>
    </source>
</evidence>
<organism evidence="6 7">
    <name type="scientific">Leishmania martiniquensis</name>
    <dbReference type="NCBI Taxonomy" id="1580590"/>
    <lineage>
        <taxon>Eukaryota</taxon>
        <taxon>Discoba</taxon>
        <taxon>Euglenozoa</taxon>
        <taxon>Kinetoplastea</taxon>
        <taxon>Metakinetoplastina</taxon>
        <taxon>Trypanosomatida</taxon>
        <taxon>Trypanosomatidae</taxon>
        <taxon>Leishmaniinae</taxon>
        <taxon>Leishmania</taxon>
    </lineage>
</organism>
<feature type="region of interest" description="Disordered" evidence="5">
    <location>
        <begin position="144"/>
        <end position="198"/>
    </location>
</feature>
<dbReference type="GeneID" id="92516064"/>